<organism evidence="1">
    <name type="scientific">termite gut metagenome</name>
    <dbReference type="NCBI Taxonomy" id="433724"/>
    <lineage>
        <taxon>unclassified sequences</taxon>
        <taxon>metagenomes</taxon>
        <taxon>organismal metagenomes</taxon>
    </lineage>
</organism>
<dbReference type="AlphaFoldDB" id="S0DDE8"/>
<dbReference type="EMBL" id="HF548279">
    <property type="protein sequence ID" value="CCO21008.1"/>
    <property type="molecule type" value="Genomic_DNA"/>
</dbReference>
<proteinExistence type="predicted"/>
<sequence>MAHNAVAYMARRSLGRRFCLFKHILRYTMFAYFLCGGDTRNQVTVIAPAFRTHEWVSARRVLQQNFFNTAALADYTFHIQIRKPEKTGDGIRDIRLIMCMHAGAPCAFNQHGFKGGWKKGKLAFTKIQMLC</sequence>
<accession>S0DDE8</accession>
<reference evidence="1" key="2">
    <citation type="journal article" date="2013" name="Biotechnol. Biofuels">
        <title>Mining for hemicellulases in the fungus-growing termite Pseudacanthotermes militaris using functional metagenomics.</title>
        <authorList>
            <person name="Bastien G."/>
            <person name="Arnal G."/>
            <person name="Bozonnet S."/>
            <person name="Laguerre S."/>
            <person name="Ferreira F."/>
            <person name="Faure R."/>
            <person name="Henrissat B."/>
            <person name="Lefevre F."/>
            <person name="Robe P."/>
            <person name="Bouchez O."/>
            <person name="Noirot C."/>
            <person name="Dumon C."/>
            <person name="O'Donohue M."/>
        </authorList>
    </citation>
    <scope>NUCLEOTIDE SEQUENCE</scope>
</reference>
<name>S0DDE8_9ZZZZ</name>
<evidence type="ECO:0000313" key="1">
    <source>
        <dbReference type="EMBL" id="CCO21008.1"/>
    </source>
</evidence>
<gene>
    <name evidence="1" type="ORF">BN138_196</name>
</gene>
<reference evidence="1" key="1">
    <citation type="submission" date="2012-10" db="EMBL/GenBank/DDBJ databases">
        <authorList>
            <person name="Sandrine L."/>
        </authorList>
    </citation>
    <scope>NUCLEOTIDE SEQUENCE</scope>
</reference>
<protein>
    <submittedName>
        <fullName evidence="1">Uncharacterized protein</fullName>
    </submittedName>
</protein>